<gene>
    <name evidence="1" type="ORF">CEXT_129761</name>
</gene>
<proteinExistence type="predicted"/>
<evidence type="ECO:0000313" key="1">
    <source>
        <dbReference type="EMBL" id="GIX90089.1"/>
    </source>
</evidence>
<name>A0AAV4P2G6_CAEEX</name>
<dbReference type="AlphaFoldDB" id="A0AAV4P2G6"/>
<comment type="caution">
    <text evidence="1">The sequence shown here is derived from an EMBL/GenBank/DDBJ whole genome shotgun (WGS) entry which is preliminary data.</text>
</comment>
<dbReference type="EMBL" id="BPLR01003912">
    <property type="protein sequence ID" value="GIX90089.1"/>
    <property type="molecule type" value="Genomic_DNA"/>
</dbReference>
<protein>
    <submittedName>
        <fullName evidence="1">Uncharacterized protein</fullName>
    </submittedName>
</protein>
<organism evidence="1 2">
    <name type="scientific">Caerostris extrusa</name>
    <name type="common">Bark spider</name>
    <name type="synonym">Caerostris bankana</name>
    <dbReference type="NCBI Taxonomy" id="172846"/>
    <lineage>
        <taxon>Eukaryota</taxon>
        <taxon>Metazoa</taxon>
        <taxon>Ecdysozoa</taxon>
        <taxon>Arthropoda</taxon>
        <taxon>Chelicerata</taxon>
        <taxon>Arachnida</taxon>
        <taxon>Araneae</taxon>
        <taxon>Araneomorphae</taxon>
        <taxon>Entelegynae</taxon>
        <taxon>Araneoidea</taxon>
        <taxon>Araneidae</taxon>
        <taxon>Caerostris</taxon>
    </lineage>
</organism>
<sequence>MYYKYKGNCFDKYKGNKYYKYKNKRCYKVHKFKMGFAILHRHRFFSFWRVKAVHEKGGGELLSFGGVTDSLVRETSTAYLLGSTLSE</sequence>
<reference evidence="1 2" key="1">
    <citation type="submission" date="2021-06" db="EMBL/GenBank/DDBJ databases">
        <title>Caerostris extrusa draft genome.</title>
        <authorList>
            <person name="Kono N."/>
            <person name="Arakawa K."/>
        </authorList>
    </citation>
    <scope>NUCLEOTIDE SEQUENCE [LARGE SCALE GENOMIC DNA]</scope>
</reference>
<accession>A0AAV4P2G6</accession>
<evidence type="ECO:0000313" key="2">
    <source>
        <dbReference type="Proteomes" id="UP001054945"/>
    </source>
</evidence>
<dbReference type="Proteomes" id="UP001054945">
    <property type="component" value="Unassembled WGS sequence"/>
</dbReference>
<keyword evidence="2" id="KW-1185">Reference proteome</keyword>